<evidence type="ECO:0000259" key="2">
    <source>
        <dbReference type="Pfam" id="PF01979"/>
    </source>
</evidence>
<evidence type="ECO:0000256" key="1">
    <source>
        <dbReference type="ARBA" id="ARBA00022975"/>
    </source>
</evidence>
<proteinExistence type="predicted"/>
<dbReference type="SUPFAM" id="SSF51556">
    <property type="entry name" value="Metallo-dependent hydrolases"/>
    <property type="match status" value="1"/>
</dbReference>
<dbReference type="NCBIfam" id="NF005791">
    <property type="entry name" value="PRK07627.1"/>
    <property type="match status" value="1"/>
</dbReference>
<evidence type="ECO:0000259" key="3">
    <source>
        <dbReference type="Pfam" id="PF12890"/>
    </source>
</evidence>
<dbReference type="EC" id="3.5.2.3" evidence="4"/>
<evidence type="ECO:0000313" key="5">
    <source>
        <dbReference type="Proteomes" id="UP001204142"/>
    </source>
</evidence>
<dbReference type="PANTHER" id="PTHR43668">
    <property type="entry name" value="ALLANTOINASE"/>
    <property type="match status" value="1"/>
</dbReference>
<keyword evidence="1" id="KW-0665">Pyrimidine biosynthesis</keyword>
<sequence>MRVLISGGRVIDPSIEADGPMDVAVAAGRVVAVAPRNELPSDFAPSRIIDASGLWVFPGLVDLSARLREPGYEYRATLESEMEAAMAGGVTSLVCPPDTEPVLDEPGLVEMLKFKARQLNLAKVYPLGALTTGLKGETLTEMAELTEAGCVGFSQAEEPIMDLRVMAQAMRYARNFNCTVFLRPNEPNLSRGGVAHAGAYAARMGLSGIPVMSETIALNTYFELMRNTGVALHVCRISSAKGVDLVRQAKAEGLPVTCDVAIHHVHLTDMDIGFFDPHAHLIPPLREQRDRDAIRDGLLDGTIDAICSDHTPVDDDAKLLPFAESEAGATGLELLLTLTIKWMREQNVPMHRVVELLCSGPARVIKVQAGSLRAGMPADLCVFNPDQDWLVGSQTLISQGKHTPFNGFPMQGKVVATMVNGNLVYTTLDKTRNKVTAD</sequence>
<dbReference type="NCBIfam" id="TIGR00857">
    <property type="entry name" value="pyrC_multi"/>
    <property type="match status" value="1"/>
</dbReference>
<comment type="caution">
    <text evidence="4">The sequence shown here is derived from an EMBL/GenBank/DDBJ whole genome shotgun (WGS) entry which is preliminary data.</text>
</comment>
<feature type="domain" description="Dihydroorotase catalytic" evidence="3">
    <location>
        <begin position="56"/>
        <end position="239"/>
    </location>
</feature>
<dbReference type="InterPro" id="IPR006680">
    <property type="entry name" value="Amidohydro-rel"/>
</dbReference>
<reference evidence="4 5" key="1">
    <citation type="submission" date="2022-07" db="EMBL/GenBank/DDBJ databases">
        <authorList>
            <person name="Xamxidin M."/>
            <person name="Wu M."/>
        </authorList>
    </citation>
    <scope>NUCLEOTIDE SEQUENCE [LARGE SCALE GENOMIC DNA]</scope>
    <source>
        <strain evidence="4 5">NBRC 111650</strain>
    </source>
</reference>
<keyword evidence="4" id="KW-0378">Hydrolase</keyword>
<dbReference type="Pfam" id="PF01979">
    <property type="entry name" value="Amidohydro_1"/>
    <property type="match status" value="1"/>
</dbReference>
<evidence type="ECO:0000313" key="4">
    <source>
        <dbReference type="EMBL" id="MCQ8895091.1"/>
    </source>
</evidence>
<organism evidence="4 5">
    <name type="scientific">Limnobacter humi</name>
    <dbReference type="NCBI Taxonomy" id="1778671"/>
    <lineage>
        <taxon>Bacteria</taxon>
        <taxon>Pseudomonadati</taxon>
        <taxon>Pseudomonadota</taxon>
        <taxon>Betaproteobacteria</taxon>
        <taxon>Burkholderiales</taxon>
        <taxon>Burkholderiaceae</taxon>
        <taxon>Limnobacter</taxon>
    </lineage>
</organism>
<protein>
    <submittedName>
        <fullName evidence="4">Dihydroorotase</fullName>
        <ecNumber evidence="4">3.5.2.3</ecNumber>
    </submittedName>
</protein>
<dbReference type="Gene3D" id="3.20.20.140">
    <property type="entry name" value="Metal-dependent hydrolases"/>
    <property type="match status" value="1"/>
</dbReference>
<gene>
    <name evidence="4" type="ORF">NQT62_01400</name>
</gene>
<dbReference type="Gene3D" id="2.30.40.10">
    <property type="entry name" value="Urease, subunit C, domain 1"/>
    <property type="match status" value="1"/>
</dbReference>
<dbReference type="RefSeq" id="WP_256762764.1">
    <property type="nucleotide sequence ID" value="NZ_JANIGO010000001.1"/>
</dbReference>
<dbReference type="InterPro" id="IPR004722">
    <property type="entry name" value="DHOase"/>
</dbReference>
<keyword evidence="5" id="KW-1185">Reference proteome</keyword>
<dbReference type="Proteomes" id="UP001204142">
    <property type="component" value="Unassembled WGS sequence"/>
</dbReference>
<dbReference type="SUPFAM" id="SSF51338">
    <property type="entry name" value="Composite domain of metallo-dependent hydrolases"/>
    <property type="match status" value="1"/>
</dbReference>
<name>A0ABT1WC49_9BURK</name>
<dbReference type="Pfam" id="PF12890">
    <property type="entry name" value="DHOase"/>
    <property type="match status" value="1"/>
</dbReference>
<accession>A0ABT1WC49</accession>
<dbReference type="InterPro" id="IPR024403">
    <property type="entry name" value="DHOase_cat"/>
</dbReference>
<dbReference type="PANTHER" id="PTHR43668:SF2">
    <property type="entry name" value="ALLANTOINASE"/>
    <property type="match status" value="1"/>
</dbReference>
<dbReference type="InterPro" id="IPR050138">
    <property type="entry name" value="DHOase/Allantoinase_Hydrolase"/>
</dbReference>
<feature type="domain" description="Amidohydrolase-related" evidence="2">
    <location>
        <begin position="257"/>
        <end position="424"/>
    </location>
</feature>
<dbReference type="GO" id="GO:0004151">
    <property type="term" value="F:dihydroorotase activity"/>
    <property type="evidence" value="ECO:0007669"/>
    <property type="project" value="UniProtKB-EC"/>
</dbReference>
<dbReference type="CDD" id="cd01317">
    <property type="entry name" value="DHOase_IIa"/>
    <property type="match status" value="1"/>
</dbReference>
<dbReference type="InterPro" id="IPR011059">
    <property type="entry name" value="Metal-dep_hydrolase_composite"/>
</dbReference>
<dbReference type="InterPro" id="IPR032466">
    <property type="entry name" value="Metal_Hydrolase"/>
</dbReference>
<dbReference type="EMBL" id="JANIGO010000001">
    <property type="protein sequence ID" value="MCQ8895091.1"/>
    <property type="molecule type" value="Genomic_DNA"/>
</dbReference>